<dbReference type="GO" id="GO:0005524">
    <property type="term" value="F:ATP binding"/>
    <property type="evidence" value="ECO:0007669"/>
    <property type="project" value="UniProtKB-KW"/>
</dbReference>
<dbReference type="EMBL" id="BDGG01000012">
    <property type="protein sequence ID" value="GAV05676.1"/>
    <property type="molecule type" value="Genomic_DNA"/>
</dbReference>
<evidence type="ECO:0000256" key="6">
    <source>
        <dbReference type="ARBA" id="ARBA00023242"/>
    </source>
</evidence>
<dbReference type="Pfam" id="PF08519">
    <property type="entry name" value="RFC1"/>
    <property type="match status" value="1"/>
</dbReference>
<dbReference type="AlphaFoldDB" id="A0A1D1VXK8"/>
<dbReference type="InterPro" id="IPR047854">
    <property type="entry name" value="RFC_lid"/>
</dbReference>
<dbReference type="InterPro" id="IPR027417">
    <property type="entry name" value="P-loop_NTPase"/>
</dbReference>
<dbReference type="Gene3D" id="3.40.50.300">
    <property type="entry name" value="P-loop containing nucleotide triphosphate hydrolases"/>
    <property type="match status" value="1"/>
</dbReference>
<dbReference type="PANTHER" id="PTHR46765:SF1">
    <property type="entry name" value="P-LOOP CONTAINING NUCLEOSIDE TRIPHOSPHATE HYDROLASES SUPERFAMILY PROTEIN"/>
    <property type="match status" value="1"/>
</dbReference>
<proteinExistence type="inferred from homology"/>
<dbReference type="Gene3D" id="1.10.8.60">
    <property type="match status" value="1"/>
</dbReference>
<comment type="subcellular location">
    <subcellularLocation>
        <location evidence="1">Nucleus</location>
    </subcellularLocation>
</comment>
<dbReference type="GO" id="GO:0003677">
    <property type="term" value="F:DNA binding"/>
    <property type="evidence" value="ECO:0007669"/>
    <property type="project" value="UniProtKB-KW"/>
</dbReference>
<keyword evidence="2" id="KW-0235">DNA replication</keyword>
<evidence type="ECO:0000313" key="12">
    <source>
        <dbReference type="Proteomes" id="UP000186922"/>
    </source>
</evidence>
<dbReference type="OrthoDB" id="2195431at2759"/>
<dbReference type="GO" id="GO:0003689">
    <property type="term" value="F:DNA clamp loader activity"/>
    <property type="evidence" value="ECO:0007669"/>
    <property type="project" value="InterPro"/>
</dbReference>
<keyword evidence="5" id="KW-0238">DNA-binding</keyword>
<dbReference type="InterPro" id="IPR053016">
    <property type="entry name" value="CTF18-RFC_complex"/>
</dbReference>
<evidence type="ECO:0000256" key="8">
    <source>
        <dbReference type="ARBA" id="ARBA00043975"/>
    </source>
</evidence>
<protein>
    <recommendedName>
        <fullName evidence="10">AAA+ ATPase domain-containing protein</fullName>
    </recommendedName>
</protein>
<dbReference type="GO" id="GO:0016887">
    <property type="term" value="F:ATP hydrolysis activity"/>
    <property type="evidence" value="ECO:0007669"/>
    <property type="project" value="InterPro"/>
</dbReference>
<evidence type="ECO:0000256" key="1">
    <source>
        <dbReference type="ARBA" id="ARBA00004123"/>
    </source>
</evidence>
<evidence type="ECO:0000313" key="11">
    <source>
        <dbReference type="EMBL" id="GAV05676.1"/>
    </source>
</evidence>
<gene>
    <name evidence="11" type="primary">RvY_15770-1</name>
    <name evidence="11" type="synonym">RvY_15770.1</name>
    <name evidence="11" type="ORF">RvY_15770</name>
</gene>
<dbReference type="InterPro" id="IPR003959">
    <property type="entry name" value="ATPase_AAA_core"/>
</dbReference>
<organism evidence="11 12">
    <name type="scientific">Ramazzottius varieornatus</name>
    <name type="common">Water bear</name>
    <name type="synonym">Tardigrade</name>
    <dbReference type="NCBI Taxonomy" id="947166"/>
    <lineage>
        <taxon>Eukaryota</taxon>
        <taxon>Metazoa</taxon>
        <taxon>Ecdysozoa</taxon>
        <taxon>Tardigrada</taxon>
        <taxon>Eutardigrada</taxon>
        <taxon>Parachela</taxon>
        <taxon>Hypsibioidea</taxon>
        <taxon>Ramazzottiidae</taxon>
        <taxon>Ramazzottius</taxon>
    </lineage>
</organism>
<dbReference type="STRING" id="947166.A0A1D1VXK8"/>
<comment type="caution">
    <text evidence="11">The sequence shown here is derived from an EMBL/GenBank/DDBJ whole genome shotgun (WGS) entry which is preliminary data.</text>
</comment>
<feature type="compositionally biased region" description="Basic and acidic residues" evidence="9">
    <location>
        <begin position="114"/>
        <end position="147"/>
    </location>
</feature>
<keyword evidence="3" id="KW-0547">Nucleotide-binding</keyword>
<evidence type="ECO:0000256" key="3">
    <source>
        <dbReference type="ARBA" id="ARBA00022741"/>
    </source>
</evidence>
<sequence length="922" mass="105379">MQSALEDISVEDLVYNDDDDFTSRLSKKRKKFHDPKDIASNSRLSLAAFLENNDSDFPLRIAPPRTIPKASFTVSSSDVLKDPLAYAHVPKPTDDRPEDDDLEITEFNQPTQSAEKRVDKPPSHERLPDFPEDVRNDFPDMSIRERTSPLFRKGIPSPLPEIPAPPTPATIPVRSFTEDVPNIRRENLTNTFNEIERIQVFRRQPKSDHISVDSDGQKLYLRFKKKNWQKLEHASFADANVRHTSSQASFHAFRILLDDVRNQMDVDRQIPKDYTPTLPVNTAFEARDVWVEKYRPNRYLELLSDEGVNRALLHWLKLWDPVVFNREPSFMNPYNNFGKRKKKDDKPQFDRRKYGGVSDIFFTVDADKRPKFKAALLCGPPGLGKTTLAQVIARHAGYEPMEMNASDDRTIEIFRNRVESSVMNGNVVSMLQDGKVNRPKCLIIDEIDGAPANTVEYLVKLLKGEARTNPAKKKTKTKLGLWRPIICICNDMYVPALKSLRQSTMVLRFPSIDRSRLVSRLSDICRGMEVQADSSVLTTLCEKSEDDIRTCLNSLQFASVQGKRLNIQEISKATMGCKDNRKQLLKVWETIFRLPRPKPTEFSSTSATDRIGHILQTVQLGETDKIMSGVFENFLIVHHKDSSLHTASECANWRAYTDVMERGIYEDQNWSLLSYLPFYAVAVHLHLGALSTPLFSFPTTHFEAYKRTSQNKETIAALLKDLAPSLYSSVKRQLPETELLPFLVHIIQPPLKSTSLHLSNHERSELKRVVDLMVTYGLTYREERTVTSFHRELLDPQLESIASFPNVQQCPAMQTAVRAMVSREVQLQLINVNARKEDSSTEELADIVQEPVTKPVVKPNEPPGGKNTSKLQVWSVYDYFRGQNPSQTPKPAAADQRTKIWFRYKEGYSNAVCRDIKVKDLM</sequence>
<dbReference type="InterPro" id="IPR013725">
    <property type="entry name" value="DNA_replication_fac_RFC1_C"/>
</dbReference>
<dbReference type="SMART" id="SM00382">
    <property type="entry name" value="AAA"/>
    <property type="match status" value="1"/>
</dbReference>
<feature type="domain" description="AAA+ ATPase" evidence="10">
    <location>
        <begin position="371"/>
        <end position="522"/>
    </location>
</feature>
<feature type="compositionally biased region" description="Pro residues" evidence="9">
    <location>
        <begin position="157"/>
        <end position="169"/>
    </location>
</feature>
<dbReference type="InterPro" id="IPR003593">
    <property type="entry name" value="AAA+_ATPase"/>
</dbReference>
<dbReference type="CDD" id="cd18140">
    <property type="entry name" value="HLD_clamp_RFC"/>
    <property type="match status" value="1"/>
</dbReference>
<reference evidence="11 12" key="1">
    <citation type="journal article" date="2016" name="Nat. Commun.">
        <title>Extremotolerant tardigrade genome and improved radiotolerance of human cultured cells by tardigrade-unique protein.</title>
        <authorList>
            <person name="Hashimoto T."/>
            <person name="Horikawa D.D."/>
            <person name="Saito Y."/>
            <person name="Kuwahara H."/>
            <person name="Kozuka-Hata H."/>
            <person name="Shin-I T."/>
            <person name="Minakuchi Y."/>
            <person name="Ohishi K."/>
            <person name="Motoyama A."/>
            <person name="Aizu T."/>
            <person name="Enomoto A."/>
            <person name="Kondo K."/>
            <person name="Tanaka S."/>
            <person name="Hara Y."/>
            <person name="Koshikawa S."/>
            <person name="Sagara H."/>
            <person name="Miura T."/>
            <person name="Yokobori S."/>
            <person name="Miyagawa K."/>
            <person name="Suzuki Y."/>
            <person name="Kubo T."/>
            <person name="Oyama M."/>
            <person name="Kohara Y."/>
            <person name="Fujiyama A."/>
            <person name="Arakawa K."/>
            <person name="Katayama T."/>
            <person name="Toyoda A."/>
            <person name="Kunieda T."/>
        </authorList>
    </citation>
    <scope>NUCLEOTIDE SEQUENCE [LARGE SCALE GENOMIC DNA]</scope>
    <source>
        <strain evidence="11 12">YOKOZUNA-1</strain>
    </source>
</reference>
<evidence type="ECO:0000256" key="7">
    <source>
        <dbReference type="ARBA" id="ARBA00023306"/>
    </source>
</evidence>
<accession>A0A1D1VXK8</accession>
<dbReference type="Pfam" id="PF00004">
    <property type="entry name" value="AAA"/>
    <property type="match status" value="1"/>
</dbReference>
<evidence type="ECO:0000256" key="2">
    <source>
        <dbReference type="ARBA" id="ARBA00022705"/>
    </source>
</evidence>
<dbReference type="GO" id="GO:0005634">
    <property type="term" value="C:nucleus"/>
    <property type="evidence" value="ECO:0007669"/>
    <property type="project" value="UniProtKB-SubCell"/>
</dbReference>
<dbReference type="CDD" id="cd00009">
    <property type="entry name" value="AAA"/>
    <property type="match status" value="1"/>
</dbReference>
<evidence type="ECO:0000259" key="10">
    <source>
        <dbReference type="SMART" id="SM00382"/>
    </source>
</evidence>
<feature type="region of interest" description="Disordered" evidence="9">
    <location>
        <begin position="87"/>
        <end position="172"/>
    </location>
</feature>
<evidence type="ECO:0000256" key="9">
    <source>
        <dbReference type="SAM" id="MobiDB-lite"/>
    </source>
</evidence>
<evidence type="ECO:0000256" key="4">
    <source>
        <dbReference type="ARBA" id="ARBA00022840"/>
    </source>
</evidence>
<keyword evidence="12" id="KW-1185">Reference proteome</keyword>
<dbReference type="GO" id="GO:0005663">
    <property type="term" value="C:DNA replication factor C complex"/>
    <property type="evidence" value="ECO:0007669"/>
    <property type="project" value="InterPro"/>
</dbReference>
<keyword evidence="6" id="KW-0539">Nucleus</keyword>
<keyword evidence="7" id="KW-0131">Cell cycle</keyword>
<keyword evidence="4" id="KW-0067">ATP-binding</keyword>
<dbReference type="PANTHER" id="PTHR46765">
    <property type="entry name" value="P-LOOP CONTAINING NUCLEOSIDE TRIPHOSPHATE HYDROLASES SUPERFAMILY PROTEIN"/>
    <property type="match status" value="1"/>
</dbReference>
<dbReference type="SUPFAM" id="SSF52540">
    <property type="entry name" value="P-loop containing nucleoside triphosphate hydrolases"/>
    <property type="match status" value="1"/>
</dbReference>
<dbReference type="GO" id="GO:0006260">
    <property type="term" value="P:DNA replication"/>
    <property type="evidence" value="ECO:0007669"/>
    <property type="project" value="UniProtKB-KW"/>
</dbReference>
<dbReference type="Proteomes" id="UP000186922">
    <property type="component" value="Unassembled WGS sequence"/>
</dbReference>
<evidence type="ECO:0000256" key="5">
    <source>
        <dbReference type="ARBA" id="ARBA00023125"/>
    </source>
</evidence>
<name>A0A1D1VXK8_RAMVA</name>
<comment type="similarity">
    <text evidence="8">Belongs to the activator 1 small subunits family. CTF18 subfamily.</text>
</comment>